<dbReference type="AlphaFoldDB" id="A0A517WU49"/>
<dbReference type="Gene3D" id="3.40.50.1820">
    <property type="entry name" value="alpha/beta hydrolase"/>
    <property type="match status" value="1"/>
</dbReference>
<feature type="domain" description="AB hydrolase-1" evidence="1">
    <location>
        <begin position="3"/>
        <end position="231"/>
    </location>
</feature>
<dbReference type="Pfam" id="PF12697">
    <property type="entry name" value="Abhydrolase_6"/>
    <property type="match status" value="1"/>
</dbReference>
<sequence length="237" mass="26805">MNFVLVHGACHGGWCWEPVEKLLRSRGHEVYSPTLTGMGDRAHLLIPDITAQTHIDDISNLIQIEGLNEVVLVGHSYAGLVIAGATESVAQQIKQLVFLDAYIPQNGKTGFEIIGEPFVTDWTQAADQYGDGWLNHADERSLDSWGVKDRHLRKMMLPKLTDFSINFLKAPIKLSEAFDHAEKTFIHCSEKTYCYDLMFPFYQYAKDNHWPTFVIETGHDPMLTKPQELVEILLSSS</sequence>
<dbReference type="OrthoDB" id="9112061at2"/>
<accession>A0A517WU49</accession>
<evidence type="ECO:0000313" key="2">
    <source>
        <dbReference type="EMBL" id="QDU08752.1"/>
    </source>
</evidence>
<gene>
    <name evidence="2" type="primary">pytH</name>
    <name evidence="2" type="ORF">V202x_21220</name>
</gene>
<reference evidence="2 3" key="1">
    <citation type="submission" date="2019-03" db="EMBL/GenBank/DDBJ databases">
        <title>Deep-cultivation of Planctomycetes and their phenomic and genomic characterization uncovers novel biology.</title>
        <authorList>
            <person name="Wiegand S."/>
            <person name="Jogler M."/>
            <person name="Boedeker C."/>
            <person name="Pinto D."/>
            <person name="Vollmers J."/>
            <person name="Rivas-Marin E."/>
            <person name="Kohn T."/>
            <person name="Peeters S.H."/>
            <person name="Heuer A."/>
            <person name="Rast P."/>
            <person name="Oberbeckmann S."/>
            <person name="Bunk B."/>
            <person name="Jeske O."/>
            <person name="Meyerdierks A."/>
            <person name="Storesund J.E."/>
            <person name="Kallscheuer N."/>
            <person name="Luecker S."/>
            <person name="Lage O.M."/>
            <person name="Pohl T."/>
            <person name="Merkel B.J."/>
            <person name="Hornburger P."/>
            <person name="Mueller R.-W."/>
            <person name="Bruemmer F."/>
            <person name="Labrenz M."/>
            <person name="Spormann A.M."/>
            <person name="Op den Camp H."/>
            <person name="Overmann J."/>
            <person name="Amann R."/>
            <person name="Jetten M.S.M."/>
            <person name="Mascher T."/>
            <person name="Medema M.H."/>
            <person name="Devos D.P."/>
            <person name="Kaster A.-K."/>
            <person name="Ovreas L."/>
            <person name="Rohde M."/>
            <person name="Galperin M.Y."/>
            <person name="Jogler C."/>
        </authorList>
    </citation>
    <scope>NUCLEOTIDE SEQUENCE [LARGE SCALE GENOMIC DNA]</scope>
    <source>
        <strain evidence="2 3">V202</strain>
    </source>
</reference>
<evidence type="ECO:0000259" key="1">
    <source>
        <dbReference type="Pfam" id="PF12697"/>
    </source>
</evidence>
<protein>
    <submittedName>
        <fullName evidence="2">Pyrethroid hydrolase</fullName>
        <ecNumber evidence="2">3.1.1.88</ecNumber>
    </submittedName>
</protein>
<dbReference type="EMBL" id="CP037422">
    <property type="protein sequence ID" value="QDU08752.1"/>
    <property type="molecule type" value="Genomic_DNA"/>
</dbReference>
<dbReference type="PANTHER" id="PTHR37017:SF11">
    <property type="entry name" value="ESTERASE_LIPASE_THIOESTERASE DOMAIN-CONTAINING PROTEIN"/>
    <property type="match status" value="1"/>
</dbReference>
<name>A0A517WU49_9PLAN</name>
<dbReference type="RefSeq" id="WP_145173942.1">
    <property type="nucleotide sequence ID" value="NZ_CP037422.1"/>
</dbReference>
<proteinExistence type="predicted"/>
<dbReference type="InterPro" id="IPR052897">
    <property type="entry name" value="Sec-Metab_Biosynth_Hydrolase"/>
</dbReference>
<dbReference type="Proteomes" id="UP000318384">
    <property type="component" value="Chromosome"/>
</dbReference>
<dbReference type="GO" id="GO:0102209">
    <property type="term" value="F:trans-permethrin hydrolase activity"/>
    <property type="evidence" value="ECO:0007669"/>
    <property type="project" value="UniProtKB-EC"/>
</dbReference>
<dbReference type="EC" id="3.1.1.88" evidence="2"/>
<keyword evidence="2" id="KW-0378">Hydrolase</keyword>
<dbReference type="InterPro" id="IPR029058">
    <property type="entry name" value="AB_hydrolase_fold"/>
</dbReference>
<organism evidence="2 3">
    <name type="scientific">Gimesia aquarii</name>
    <dbReference type="NCBI Taxonomy" id="2527964"/>
    <lineage>
        <taxon>Bacteria</taxon>
        <taxon>Pseudomonadati</taxon>
        <taxon>Planctomycetota</taxon>
        <taxon>Planctomycetia</taxon>
        <taxon>Planctomycetales</taxon>
        <taxon>Planctomycetaceae</taxon>
        <taxon>Gimesia</taxon>
    </lineage>
</organism>
<dbReference type="SUPFAM" id="SSF53474">
    <property type="entry name" value="alpha/beta-Hydrolases"/>
    <property type="match status" value="1"/>
</dbReference>
<dbReference type="PANTHER" id="PTHR37017">
    <property type="entry name" value="AB HYDROLASE-1 DOMAIN-CONTAINING PROTEIN-RELATED"/>
    <property type="match status" value="1"/>
</dbReference>
<dbReference type="InterPro" id="IPR000073">
    <property type="entry name" value="AB_hydrolase_1"/>
</dbReference>
<keyword evidence="3" id="KW-1185">Reference proteome</keyword>
<evidence type="ECO:0000313" key="3">
    <source>
        <dbReference type="Proteomes" id="UP000318384"/>
    </source>
</evidence>